<accession>A0A819W4Y7</accession>
<evidence type="ECO:0000313" key="1">
    <source>
        <dbReference type="EMBL" id="CAF4120284.1"/>
    </source>
</evidence>
<proteinExistence type="predicted"/>
<evidence type="ECO:0000313" key="2">
    <source>
        <dbReference type="Proteomes" id="UP000663866"/>
    </source>
</evidence>
<sequence length="179" mass="20991">MNNNLQLDQPRQQASVQHQHRIPFEQLKRAVSSNLPWFFIQYEQTDNSKNRPSDISAARPSQVNDINITVNKQKFTPNSFALVVGYVPLQYDDELVKEEIKRNLQSVENIRRIQYPFQRSTNDFRFIIKEADEYNSTLKLGRISIGNTFCTITPFLTTVTKYPVLTRDLLIWKLFSDFS</sequence>
<dbReference type="AlphaFoldDB" id="A0A819W4Y7"/>
<gene>
    <name evidence="1" type="ORF">OVN521_LOCUS21937</name>
</gene>
<dbReference type="Proteomes" id="UP000663866">
    <property type="component" value="Unassembled WGS sequence"/>
</dbReference>
<keyword evidence="2" id="KW-1185">Reference proteome</keyword>
<organism evidence="1 2">
    <name type="scientific">Rotaria magnacalcarata</name>
    <dbReference type="NCBI Taxonomy" id="392030"/>
    <lineage>
        <taxon>Eukaryota</taxon>
        <taxon>Metazoa</taxon>
        <taxon>Spiralia</taxon>
        <taxon>Gnathifera</taxon>
        <taxon>Rotifera</taxon>
        <taxon>Eurotatoria</taxon>
        <taxon>Bdelloidea</taxon>
        <taxon>Philodinida</taxon>
        <taxon>Philodinidae</taxon>
        <taxon>Rotaria</taxon>
    </lineage>
</organism>
<reference evidence="1" key="1">
    <citation type="submission" date="2021-02" db="EMBL/GenBank/DDBJ databases">
        <authorList>
            <person name="Nowell W R."/>
        </authorList>
    </citation>
    <scope>NUCLEOTIDE SEQUENCE</scope>
</reference>
<comment type="caution">
    <text evidence="1">The sequence shown here is derived from an EMBL/GenBank/DDBJ whole genome shotgun (WGS) entry which is preliminary data.</text>
</comment>
<dbReference type="EMBL" id="CAJOBG010004649">
    <property type="protein sequence ID" value="CAF4120284.1"/>
    <property type="molecule type" value="Genomic_DNA"/>
</dbReference>
<protein>
    <submittedName>
        <fullName evidence="1">Uncharacterized protein</fullName>
    </submittedName>
</protein>
<name>A0A819W4Y7_9BILA</name>